<feature type="region of interest" description="Disordered" evidence="1">
    <location>
        <begin position="1"/>
        <end position="28"/>
    </location>
</feature>
<proteinExistence type="predicted"/>
<protein>
    <submittedName>
        <fullName evidence="2">Uncharacterized protein</fullName>
    </submittedName>
</protein>
<evidence type="ECO:0000313" key="3">
    <source>
        <dbReference type="Proteomes" id="UP001224775"/>
    </source>
</evidence>
<name>A0AAD8Y8X0_9STRA</name>
<feature type="compositionally biased region" description="Polar residues" evidence="1">
    <location>
        <begin position="1"/>
        <end position="19"/>
    </location>
</feature>
<organism evidence="2 3">
    <name type="scientific">Skeletonema marinoi</name>
    <dbReference type="NCBI Taxonomy" id="267567"/>
    <lineage>
        <taxon>Eukaryota</taxon>
        <taxon>Sar</taxon>
        <taxon>Stramenopiles</taxon>
        <taxon>Ochrophyta</taxon>
        <taxon>Bacillariophyta</taxon>
        <taxon>Coscinodiscophyceae</taxon>
        <taxon>Thalassiosirophycidae</taxon>
        <taxon>Thalassiosirales</taxon>
        <taxon>Skeletonemataceae</taxon>
        <taxon>Skeletonema</taxon>
        <taxon>Skeletonema marinoi-dohrnii complex</taxon>
    </lineage>
</organism>
<keyword evidence="3" id="KW-1185">Reference proteome</keyword>
<evidence type="ECO:0000313" key="2">
    <source>
        <dbReference type="EMBL" id="KAK1740911.1"/>
    </source>
</evidence>
<sequence>MAYQHQQKLPAYSHNNEQPFPSLAQPESPWPSLNCAMDIDSQHEHKRHGCTLPSLNLKKKRRSVSFQLSSLLFCYGVPEDETQDWYTGEDEEIFKAEARKEVAVFRQMKGGLTGASGESAGDPQLCIVGLEQQLISHEFSRQRARTKKLVKYAVFLEQSKIGTCTGLCDSDKAERISAAARRYSERSAAQAKMFGDFQYIQSKESR</sequence>
<dbReference type="EMBL" id="JATAAI010000014">
    <property type="protein sequence ID" value="KAK1740911.1"/>
    <property type="molecule type" value="Genomic_DNA"/>
</dbReference>
<evidence type="ECO:0000256" key="1">
    <source>
        <dbReference type="SAM" id="MobiDB-lite"/>
    </source>
</evidence>
<accession>A0AAD8Y8X0</accession>
<reference evidence="2" key="1">
    <citation type="submission" date="2023-06" db="EMBL/GenBank/DDBJ databases">
        <title>Survivors Of The Sea: Transcriptome response of Skeletonema marinoi to long-term dormancy.</title>
        <authorList>
            <person name="Pinder M.I.M."/>
            <person name="Kourtchenko O."/>
            <person name="Robertson E.K."/>
            <person name="Larsson T."/>
            <person name="Maumus F."/>
            <person name="Osuna-Cruz C.M."/>
            <person name="Vancaester E."/>
            <person name="Stenow R."/>
            <person name="Vandepoele K."/>
            <person name="Ploug H."/>
            <person name="Bruchert V."/>
            <person name="Godhe A."/>
            <person name="Topel M."/>
        </authorList>
    </citation>
    <scope>NUCLEOTIDE SEQUENCE</scope>
    <source>
        <strain evidence="2">R05AC</strain>
    </source>
</reference>
<dbReference type="AlphaFoldDB" id="A0AAD8Y8X0"/>
<comment type="caution">
    <text evidence="2">The sequence shown here is derived from an EMBL/GenBank/DDBJ whole genome shotgun (WGS) entry which is preliminary data.</text>
</comment>
<gene>
    <name evidence="2" type="ORF">QTG54_008163</name>
</gene>
<dbReference type="Proteomes" id="UP001224775">
    <property type="component" value="Unassembled WGS sequence"/>
</dbReference>